<sequence length="618" mass="67112">MEACEDAEVDEDDDVPLSQLWKRRRLGEHAAVKSEKGDGQEQHNSVDSGGNYPRKCTCVRTDVPEALTGEMVSRPPEDSMVAAFVQGKGTFQPEKGGGEMPRAVLHSAGEVVWSTLQKRKFGKKYGSSAAPGFTTSSSQARSTNLIPKKCRESTSPDDEMCNARSVSVPVGAVNTSPRGRGEQENGTGVVQRAKVLQGTGGIGERGDKLDSTPTKVGESNKREGELQKKSINSKSNDVLECQDKEDARMVQKRGLSMHSRDLPMPIVAGVPSVTKNLKKGKHVMRSAPGDSSRAGSKNGVPARGVSEPPNGNNQMKKMSMVEPSSNCGYEKVGADMQKCSSLPRESEEGTVAREVVLFEVTKMTPVQPLSIRNLSGLELLNLTKGGGESSKKLVIEGSPKYGEQNNDTGSGKSSSPLRQREGLKIIGERASNEESRVGRLSPSVERMHSVSKNDELCNSTMTKALLEPWSSSTPLKHTIFPPYSSKSTSIQEKREINLSPSATTRRWESAAHMITSLRGNMELSMQALCALYRRRKLVLSSTEGRQNGSAGLSKIDAARAAKLAEFLLDGKLQGPLKRTAEELKGHDSTGPTFLEKVLLILSKKLFDIYKNKEDPYFC</sequence>
<reference evidence="2" key="1">
    <citation type="journal article" date="2013" name="Nat. Commun.">
        <title>Whole-genome sequencing of Oryza brachyantha reveals mechanisms underlying Oryza genome evolution.</title>
        <authorList>
            <person name="Chen J."/>
            <person name="Huang Q."/>
            <person name="Gao D."/>
            <person name="Wang J."/>
            <person name="Lang Y."/>
            <person name="Liu T."/>
            <person name="Li B."/>
            <person name="Bai Z."/>
            <person name="Luis Goicoechea J."/>
            <person name="Liang C."/>
            <person name="Chen C."/>
            <person name="Zhang W."/>
            <person name="Sun S."/>
            <person name="Liao Y."/>
            <person name="Zhang X."/>
            <person name="Yang L."/>
            <person name="Song C."/>
            <person name="Wang M."/>
            <person name="Shi J."/>
            <person name="Liu G."/>
            <person name="Liu J."/>
            <person name="Zhou H."/>
            <person name="Zhou W."/>
            <person name="Yu Q."/>
            <person name="An N."/>
            <person name="Chen Y."/>
            <person name="Cai Q."/>
            <person name="Wang B."/>
            <person name="Liu B."/>
            <person name="Min J."/>
            <person name="Huang Y."/>
            <person name="Wu H."/>
            <person name="Li Z."/>
            <person name="Zhang Y."/>
            <person name="Yin Y."/>
            <person name="Song W."/>
            <person name="Jiang J."/>
            <person name="Jackson S.A."/>
            <person name="Wing R.A."/>
            <person name="Wang J."/>
            <person name="Chen M."/>
        </authorList>
    </citation>
    <scope>NUCLEOTIDE SEQUENCE [LARGE SCALE GENOMIC DNA]</scope>
    <source>
        <strain evidence="2">cv. IRGC 101232</strain>
    </source>
</reference>
<feature type="compositionally biased region" description="Basic and acidic residues" evidence="1">
    <location>
        <begin position="218"/>
        <end position="228"/>
    </location>
</feature>
<proteinExistence type="predicted"/>
<dbReference type="PANTHER" id="PTHR34380:SF2">
    <property type="entry name" value="OS01G0656900 PROTEIN"/>
    <property type="match status" value="1"/>
</dbReference>
<dbReference type="Gramene" id="OB01G34390.1">
    <property type="protein sequence ID" value="OB01G34390.1"/>
    <property type="gene ID" value="OB01G34390"/>
</dbReference>
<feature type="region of interest" description="Disordered" evidence="1">
    <location>
        <begin position="398"/>
        <end position="419"/>
    </location>
</feature>
<feature type="compositionally biased region" description="Basic and acidic residues" evidence="1">
    <location>
        <begin position="28"/>
        <end position="41"/>
    </location>
</feature>
<feature type="region of interest" description="Disordered" evidence="1">
    <location>
        <begin position="125"/>
        <end position="238"/>
    </location>
</feature>
<evidence type="ECO:0000313" key="3">
    <source>
        <dbReference type="Proteomes" id="UP000006038"/>
    </source>
</evidence>
<dbReference type="EnsemblPlants" id="OB01G34390.1">
    <property type="protein sequence ID" value="OB01G34390.1"/>
    <property type="gene ID" value="OB01G34390"/>
</dbReference>
<feature type="region of interest" description="Disordered" evidence="1">
    <location>
        <begin position="1"/>
        <end position="20"/>
    </location>
</feature>
<feature type="compositionally biased region" description="Polar residues" evidence="1">
    <location>
        <begin position="403"/>
        <end position="417"/>
    </location>
</feature>
<organism evidence="2">
    <name type="scientific">Oryza brachyantha</name>
    <name type="common">malo sina</name>
    <dbReference type="NCBI Taxonomy" id="4533"/>
    <lineage>
        <taxon>Eukaryota</taxon>
        <taxon>Viridiplantae</taxon>
        <taxon>Streptophyta</taxon>
        <taxon>Embryophyta</taxon>
        <taxon>Tracheophyta</taxon>
        <taxon>Spermatophyta</taxon>
        <taxon>Magnoliopsida</taxon>
        <taxon>Liliopsida</taxon>
        <taxon>Poales</taxon>
        <taxon>Poaceae</taxon>
        <taxon>BOP clade</taxon>
        <taxon>Oryzoideae</taxon>
        <taxon>Oryzeae</taxon>
        <taxon>Oryzinae</taxon>
        <taxon>Oryza</taxon>
    </lineage>
</organism>
<dbReference type="HOGENOM" id="CLU_024772_0_0_1"/>
<reference evidence="2" key="2">
    <citation type="submission" date="2013-04" db="UniProtKB">
        <authorList>
            <consortium name="EnsemblPlants"/>
        </authorList>
    </citation>
    <scope>IDENTIFICATION</scope>
</reference>
<protein>
    <submittedName>
        <fullName evidence="2">Uncharacterized protein</fullName>
    </submittedName>
</protein>
<dbReference type="eggNOG" id="ENOG502R5YI">
    <property type="taxonomic scope" value="Eukaryota"/>
</dbReference>
<evidence type="ECO:0000313" key="2">
    <source>
        <dbReference type="EnsemblPlants" id="OB01G34390.1"/>
    </source>
</evidence>
<feature type="compositionally biased region" description="Acidic residues" evidence="1">
    <location>
        <begin position="1"/>
        <end position="15"/>
    </location>
</feature>
<feature type="region of interest" description="Disordered" evidence="1">
    <location>
        <begin position="28"/>
        <end position="55"/>
    </location>
</feature>
<dbReference type="Proteomes" id="UP000006038">
    <property type="component" value="Chromosome 1"/>
</dbReference>
<keyword evidence="3" id="KW-1185">Reference proteome</keyword>
<accession>J3L2I3</accession>
<dbReference type="OMA" id="THRRADY"/>
<name>J3L2I3_ORYBR</name>
<dbReference type="PANTHER" id="PTHR34380">
    <property type="entry name" value="BNAA03G12380D PROTEIN"/>
    <property type="match status" value="1"/>
</dbReference>
<feature type="region of interest" description="Disordered" evidence="1">
    <location>
        <begin position="283"/>
        <end position="315"/>
    </location>
</feature>
<feature type="compositionally biased region" description="Polar residues" evidence="1">
    <location>
        <begin position="133"/>
        <end position="145"/>
    </location>
</feature>
<evidence type="ECO:0000256" key="1">
    <source>
        <dbReference type="SAM" id="MobiDB-lite"/>
    </source>
</evidence>
<dbReference type="AlphaFoldDB" id="J3L2I3"/>